<name>A0A814DKH2_9BILA</name>
<comment type="caution">
    <text evidence="1">The sequence shown here is derived from an EMBL/GenBank/DDBJ whole genome shotgun (WGS) entry which is preliminary data.</text>
</comment>
<evidence type="ECO:0000313" key="3">
    <source>
        <dbReference type="EMBL" id="CAF3731944.1"/>
    </source>
</evidence>
<protein>
    <submittedName>
        <fullName evidence="1">Uncharacterized protein</fullName>
    </submittedName>
</protein>
<reference evidence="1" key="1">
    <citation type="submission" date="2021-02" db="EMBL/GenBank/DDBJ databases">
        <authorList>
            <person name="Nowell W R."/>
        </authorList>
    </citation>
    <scope>NUCLEOTIDE SEQUENCE</scope>
</reference>
<dbReference type="Proteomes" id="UP000663829">
    <property type="component" value="Unassembled WGS sequence"/>
</dbReference>
<proteinExistence type="predicted"/>
<dbReference type="Proteomes" id="UP000677228">
    <property type="component" value="Unassembled WGS sequence"/>
</dbReference>
<dbReference type="AlphaFoldDB" id="A0A814DKH2"/>
<dbReference type="EMBL" id="CAJNOQ010002413">
    <property type="protein sequence ID" value="CAF0957007.1"/>
    <property type="molecule type" value="Genomic_DNA"/>
</dbReference>
<dbReference type="Proteomes" id="UP000682733">
    <property type="component" value="Unassembled WGS sequence"/>
</dbReference>
<evidence type="ECO:0000313" key="4">
    <source>
        <dbReference type="EMBL" id="CAF3752027.1"/>
    </source>
</evidence>
<keyword evidence="5" id="KW-1185">Reference proteome</keyword>
<feature type="non-terminal residue" evidence="1">
    <location>
        <position position="1"/>
    </location>
</feature>
<evidence type="ECO:0000313" key="2">
    <source>
        <dbReference type="EMBL" id="CAF0981445.1"/>
    </source>
</evidence>
<evidence type="ECO:0000313" key="5">
    <source>
        <dbReference type="Proteomes" id="UP000663829"/>
    </source>
</evidence>
<dbReference type="EMBL" id="CAJOBA010005704">
    <property type="protein sequence ID" value="CAF3752027.1"/>
    <property type="molecule type" value="Genomic_DNA"/>
</dbReference>
<dbReference type="EMBL" id="CAJNOK010005699">
    <property type="protein sequence ID" value="CAF0981445.1"/>
    <property type="molecule type" value="Genomic_DNA"/>
</dbReference>
<evidence type="ECO:0000313" key="1">
    <source>
        <dbReference type="EMBL" id="CAF0957007.1"/>
    </source>
</evidence>
<organism evidence="1 5">
    <name type="scientific">Didymodactylos carnosus</name>
    <dbReference type="NCBI Taxonomy" id="1234261"/>
    <lineage>
        <taxon>Eukaryota</taxon>
        <taxon>Metazoa</taxon>
        <taxon>Spiralia</taxon>
        <taxon>Gnathifera</taxon>
        <taxon>Rotifera</taxon>
        <taxon>Eurotatoria</taxon>
        <taxon>Bdelloidea</taxon>
        <taxon>Philodinida</taxon>
        <taxon>Philodinidae</taxon>
        <taxon>Didymodactylos</taxon>
    </lineage>
</organism>
<gene>
    <name evidence="1" type="ORF">GPM918_LOCUS11552</name>
    <name evidence="2" type="ORF">OVA965_LOCUS13609</name>
    <name evidence="3" type="ORF">SRO942_LOCUS11553</name>
    <name evidence="4" type="ORF">TMI583_LOCUS13610</name>
</gene>
<accession>A0A814DKH2</accession>
<dbReference type="Proteomes" id="UP000681722">
    <property type="component" value="Unassembled WGS sequence"/>
</dbReference>
<dbReference type="EMBL" id="CAJOBC010002413">
    <property type="protein sequence ID" value="CAF3731944.1"/>
    <property type="molecule type" value="Genomic_DNA"/>
</dbReference>
<sequence>TGTYSILEINPDGTYAEEGSDADGIRNSRKAIDRPYSGPRGVWSCSSPTQLTATTYYFGYEPVISKLPAGSKLSKTFVTVRESQIQFTDSPKCSLFNGTQTISFYSLNANLRPSQIQTQVKQYPSVIEPFSGYQLANRIAT</sequence>